<accession>A0A1H8J448</accession>
<feature type="transmembrane region" description="Helical" evidence="8">
    <location>
        <begin position="234"/>
        <end position="257"/>
    </location>
</feature>
<name>A0A1H8J448_9ACTN</name>
<evidence type="ECO:0000256" key="2">
    <source>
        <dbReference type="ARBA" id="ARBA00022448"/>
    </source>
</evidence>
<keyword evidence="2" id="KW-0813">Transport</keyword>
<keyword evidence="4 8" id="KW-1133">Transmembrane helix</keyword>
<evidence type="ECO:0000256" key="4">
    <source>
        <dbReference type="ARBA" id="ARBA00022989"/>
    </source>
</evidence>
<feature type="region of interest" description="Disordered" evidence="7">
    <location>
        <begin position="474"/>
        <end position="513"/>
    </location>
</feature>
<evidence type="ECO:0000313" key="11">
    <source>
        <dbReference type="Proteomes" id="UP000181951"/>
    </source>
</evidence>
<dbReference type="PANTHER" id="PTHR42718">
    <property type="entry name" value="MAJOR FACILITATOR SUPERFAMILY MULTIDRUG TRANSPORTER MFSC"/>
    <property type="match status" value="1"/>
</dbReference>
<dbReference type="Gene3D" id="1.20.1250.20">
    <property type="entry name" value="MFS general substrate transporter like domains"/>
    <property type="match status" value="1"/>
</dbReference>
<evidence type="ECO:0000259" key="9">
    <source>
        <dbReference type="PROSITE" id="PS50850"/>
    </source>
</evidence>
<feature type="compositionally biased region" description="Low complexity" evidence="7">
    <location>
        <begin position="491"/>
        <end position="513"/>
    </location>
</feature>
<evidence type="ECO:0000256" key="8">
    <source>
        <dbReference type="SAM" id="Phobius"/>
    </source>
</evidence>
<comment type="subcellular location">
    <subcellularLocation>
        <location evidence="1">Cell membrane</location>
        <topology evidence="1">Multi-pass membrane protein</topology>
    </subcellularLocation>
</comment>
<feature type="transmembrane region" description="Helical" evidence="8">
    <location>
        <begin position="445"/>
        <end position="467"/>
    </location>
</feature>
<organism evidence="10 11">
    <name type="scientific">Actinacidiphila rubida</name>
    <dbReference type="NCBI Taxonomy" id="310780"/>
    <lineage>
        <taxon>Bacteria</taxon>
        <taxon>Bacillati</taxon>
        <taxon>Actinomycetota</taxon>
        <taxon>Actinomycetes</taxon>
        <taxon>Kitasatosporales</taxon>
        <taxon>Streptomycetaceae</taxon>
        <taxon>Actinacidiphila</taxon>
    </lineage>
</organism>
<dbReference type="AlphaFoldDB" id="A0A1H8J448"/>
<dbReference type="PROSITE" id="PS50850">
    <property type="entry name" value="MFS"/>
    <property type="match status" value="1"/>
</dbReference>
<dbReference type="STRING" id="310780.SAMN05216267_1009166"/>
<keyword evidence="6" id="KW-0046">Antibiotic resistance</keyword>
<keyword evidence="3 8" id="KW-0812">Transmembrane</keyword>
<keyword evidence="5 8" id="KW-0472">Membrane</keyword>
<feature type="transmembrane region" description="Helical" evidence="8">
    <location>
        <begin position="413"/>
        <end position="433"/>
    </location>
</feature>
<dbReference type="SUPFAM" id="SSF103473">
    <property type="entry name" value="MFS general substrate transporter"/>
    <property type="match status" value="1"/>
</dbReference>
<dbReference type="InterPro" id="IPR036259">
    <property type="entry name" value="MFS_trans_sf"/>
</dbReference>
<dbReference type="GO" id="GO:0046677">
    <property type="term" value="P:response to antibiotic"/>
    <property type="evidence" value="ECO:0007669"/>
    <property type="project" value="UniProtKB-KW"/>
</dbReference>
<dbReference type="GO" id="GO:0022857">
    <property type="term" value="F:transmembrane transporter activity"/>
    <property type="evidence" value="ECO:0007669"/>
    <property type="project" value="InterPro"/>
</dbReference>
<dbReference type="EMBL" id="FODD01000009">
    <property type="protein sequence ID" value="SEN75584.1"/>
    <property type="molecule type" value="Genomic_DNA"/>
</dbReference>
<protein>
    <submittedName>
        <fullName evidence="10">Major Facilitator Superfamily protein</fullName>
    </submittedName>
</protein>
<feature type="compositionally biased region" description="Basic and acidic residues" evidence="7">
    <location>
        <begin position="480"/>
        <end position="489"/>
    </location>
</feature>
<feature type="transmembrane region" description="Helical" evidence="8">
    <location>
        <begin position="345"/>
        <end position="367"/>
    </location>
</feature>
<dbReference type="Proteomes" id="UP000181951">
    <property type="component" value="Unassembled WGS sequence"/>
</dbReference>
<evidence type="ECO:0000256" key="6">
    <source>
        <dbReference type="ARBA" id="ARBA00023251"/>
    </source>
</evidence>
<reference evidence="10 11" key="1">
    <citation type="submission" date="2016-10" db="EMBL/GenBank/DDBJ databases">
        <authorList>
            <person name="de Groot N.N."/>
        </authorList>
    </citation>
    <scope>NUCLEOTIDE SEQUENCE [LARGE SCALE GENOMIC DNA]</scope>
    <source>
        <strain evidence="10 11">CGMCC 4.2026</strain>
    </source>
</reference>
<dbReference type="Pfam" id="PF07690">
    <property type="entry name" value="MFS_1"/>
    <property type="match status" value="1"/>
</dbReference>
<feature type="transmembrane region" description="Helical" evidence="8">
    <location>
        <begin position="178"/>
        <end position="198"/>
    </location>
</feature>
<proteinExistence type="predicted"/>
<evidence type="ECO:0000313" key="10">
    <source>
        <dbReference type="EMBL" id="SEN75584.1"/>
    </source>
</evidence>
<feature type="transmembrane region" description="Helical" evidence="8">
    <location>
        <begin position="310"/>
        <end position="333"/>
    </location>
</feature>
<dbReference type="PANTHER" id="PTHR42718:SF9">
    <property type="entry name" value="MAJOR FACILITATOR SUPERFAMILY MULTIDRUG TRANSPORTER MFSC"/>
    <property type="match status" value="1"/>
</dbReference>
<feature type="domain" description="Major facilitator superfamily (MFS) profile" evidence="9">
    <location>
        <begin position="25"/>
        <end position="472"/>
    </location>
</feature>
<feature type="transmembrane region" description="Helical" evidence="8">
    <location>
        <begin position="210"/>
        <end position="228"/>
    </location>
</feature>
<dbReference type="CDD" id="cd17504">
    <property type="entry name" value="MFS_MMR_MDR_like"/>
    <property type="match status" value="1"/>
</dbReference>
<feature type="transmembrane region" description="Helical" evidence="8">
    <location>
        <begin position="147"/>
        <end position="172"/>
    </location>
</feature>
<feature type="transmembrane region" description="Helical" evidence="8">
    <location>
        <begin position="379"/>
        <end position="401"/>
    </location>
</feature>
<feature type="transmembrane region" description="Helical" evidence="8">
    <location>
        <begin position="60"/>
        <end position="79"/>
    </location>
</feature>
<evidence type="ECO:0000256" key="1">
    <source>
        <dbReference type="ARBA" id="ARBA00004651"/>
    </source>
</evidence>
<evidence type="ECO:0000256" key="5">
    <source>
        <dbReference type="ARBA" id="ARBA00023136"/>
    </source>
</evidence>
<dbReference type="Gene3D" id="1.20.1720.10">
    <property type="entry name" value="Multidrug resistance protein D"/>
    <property type="match status" value="1"/>
</dbReference>
<gene>
    <name evidence="10" type="ORF">SAMN05216267_1009166</name>
</gene>
<evidence type="ECO:0000256" key="7">
    <source>
        <dbReference type="SAM" id="MobiDB-lite"/>
    </source>
</evidence>
<dbReference type="GO" id="GO:0005886">
    <property type="term" value="C:plasma membrane"/>
    <property type="evidence" value="ECO:0007669"/>
    <property type="project" value="UniProtKB-SubCell"/>
</dbReference>
<feature type="transmembrane region" description="Helical" evidence="8">
    <location>
        <begin position="26"/>
        <end position="48"/>
    </location>
</feature>
<dbReference type="InterPro" id="IPR011701">
    <property type="entry name" value="MFS"/>
</dbReference>
<sequence length="513" mass="51470">MAMSISPTAPVSSAPSRVGRGSPVTLLVLAAAVSAYALLQSLVVPVLATIQQAMHTNQAASTWVLTAYLLSASIFTPIIGRIGDAVGKKKMLVVTLGALAAGLLLAALAGNITVLILARVLQGVGGGVLPLAFGITRDEFPPHRAPATVGLLAALTAVGGGLGIVLAGPIINVLDYHWLFWLPLIAVVATGAAAQVLLPKSPAHAGGRISATPAVLLSAWLVALLLALSEGSDWGWLSGRVVGLLAAAVVLAAGWIASEQHAATPLVDLRMMRTPAVWTSNLVALMVGVGMYATFGFLPQFLQTPSQAGYGFGASVTASGLIMLPWPVTMFVVGSASGRLAARYGARALVVAGSLIAVPPFLLMAFAHDHVWELCVATGVLGIGFGLAFAAMSSLVVQAVPAHQTGVASGMNANIRTIGGAVGAALMAGIVTARKGPGGLPAESGYAWGFAALAGATVLAFLAALLIPKRVGDQGTVEPVRGDDPRQARDGASGPADAPGGPAVTAGAAPGEA</sequence>
<keyword evidence="11" id="KW-1185">Reference proteome</keyword>
<dbReference type="InterPro" id="IPR020846">
    <property type="entry name" value="MFS_dom"/>
</dbReference>
<evidence type="ECO:0000256" key="3">
    <source>
        <dbReference type="ARBA" id="ARBA00022692"/>
    </source>
</evidence>
<feature type="transmembrane region" description="Helical" evidence="8">
    <location>
        <begin position="91"/>
        <end position="110"/>
    </location>
</feature>
<feature type="transmembrane region" description="Helical" evidence="8">
    <location>
        <begin position="278"/>
        <end position="298"/>
    </location>
</feature>